<reference evidence="4" key="1">
    <citation type="submission" date="2021-03" db="EMBL/GenBank/DDBJ databases">
        <title>A new species, PO-11, isolated from a karst cave deposit.</title>
        <authorList>
            <person name="Zhaoxiaoyong W."/>
        </authorList>
    </citation>
    <scope>NUCLEOTIDE SEQUENCE</scope>
    <source>
        <strain evidence="4">PO-11</strain>
    </source>
</reference>
<dbReference type="Pfam" id="PF00497">
    <property type="entry name" value="SBP_bac_3"/>
    <property type="match status" value="1"/>
</dbReference>
<feature type="domain" description="Solute-binding protein family 3/N-terminal" evidence="3">
    <location>
        <begin position="59"/>
        <end position="287"/>
    </location>
</feature>
<feature type="chain" id="PRO_5037807385" evidence="2">
    <location>
        <begin position="34"/>
        <end position="300"/>
    </location>
</feature>
<dbReference type="PANTHER" id="PTHR35936">
    <property type="entry name" value="MEMBRANE-BOUND LYTIC MUREIN TRANSGLYCOSYLASE F"/>
    <property type="match status" value="1"/>
</dbReference>
<evidence type="ECO:0000259" key="3">
    <source>
        <dbReference type="SMART" id="SM00062"/>
    </source>
</evidence>
<evidence type="ECO:0000256" key="1">
    <source>
        <dbReference type="ARBA" id="ARBA00022729"/>
    </source>
</evidence>
<evidence type="ECO:0000313" key="4">
    <source>
        <dbReference type="EMBL" id="MBO1269202.1"/>
    </source>
</evidence>
<sequence length="300" mass="31064">MSISAISLRKPAIAALALAAVVGLTACGGSATAGSSATADAAKAPLFSQLPQDIQSAGTIKVASNVEYPPFESIDKDGKTIVGIDRELADAVEKQLGVTLAFDNIAFDAIIPGLASGRYSMGMSAMSDTKERQKQVSFLDYFKAGAGIMTTKANADKLKSLDDLCGTKVGIVKGTTEDADATAQSGKCEAAGKAPLAVTIYAGQNQAVLALQSERVDAFLVDSTSGSVVAAESNGELAMGKAYEEGYFGIVFPKESTQLMTAVQKAMEQIKADGSYEAILAKYKMDDHAVDTFTVNGATK</sequence>
<dbReference type="SMART" id="SM00062">
    <property type="entry name" value="PBPb"/>
    <property type="match status" value="1"/>
</dbReference>
<evidence type="ECO:0000256" key="2">
    <source>
        <dbReference type="SAM" id="SignalP"/>
    </source>
</evidence>
<protein>
    <submittedName>
        <fullName evidence="4">ABC transporter substrate-binding protein</fullName>
    </submittedName>
</protein>
<dbReference type="Gene3D" id="3.40.190.10">
    <property type="entry name" value="Periplasmic binding protein-like II"/>
    <property type="match status" value="2"/>
</dbReference>
<dbReference type="Proteomes" id="UP000664164">
    <property type="component" value="Unassembled WGS sequence"/>
</dbReference>
<accession>A0A939KJZ6</accession>
<keyword evidence="5" id="KW-1185">Reference proteome</keyword>
<dbReference type="CDD" id="cd01004">
    <property type="entry name" value="PBP2_MidA_like"/>
    <property type="match status" value="1"/>
</dbReference>
<comment type="caution">
    <text evidence="4">The sequence shown here is derived from an EMBL/GenBank/DDBJ whole genome shotgun (WGS) entry which is preliminary data.</text>
</comment>
<gene>
    <name evidence="4" type="ORF">J1902_14740</name>
</gene>
<keyword evidence="1 2" id="KW-0732">Signal</keyword>
<name>A0A939KJZ6_9MICC</name>
<dbReference type="EMBL" id="JAFNLL010000038">
    <property type="protein sequence ID" value="MBO1269202.1"/>
    <property type="molecule type" value="Genomic_DNA"/>
</dbReference>
<dbReference type="SUPFAM" id="SSF53850">
    <property type="entry name" value="Periplasmic binding protein-like II"/>
    <property type="match status" value="1"/>
</dbReference>
<organism evidence="4 5">
    <name type="scientific">Arthrobacter cavernae</name>
    <dbReference type="NCBI Taxonomy" id="2817681"/>
    <lineage>
        <taxon>Bacteria</taxon>
        <taxon>Bacillati</taxon>
        <taxon>Actinomycetota</taxon>
        <taxon>Actinomycetes</taxon>
        <taxon>Micrococcales</taxon>
        <taxon>Micrococcaceae</taxon>
        <taxon>Arthrobacter</taxon>
    </lineage>
</organism>
<evidence type="ECO:0000313" key="5">
    <source>
        <dbReference type="Proteomes" id="UP000664164"/>
    </source>
</evidence>
<dbReference type="RefSeq" id="WP_207617058.1">
    <property type="nucleotide sequence ID" value="NZ_JAFNLL010000038.1"/>
</dbReference>
<dbReference type="InterPro" id="IPR001638">
    <property type="entry name" value="Solute-binding_3/MltF_N"/>
</dbReference>
<dbReference type="PANTHER" id="PTHR35936:SF17">
    <property type="entry name" value="ARGININE-BINDING EXTRACELLULAR PROTEIN ARTP"/>
    <property type="match status" value="1"/>
</dbReference>
<proteinExistence type="predicted"/>
<dbReference type="AlphaFoldDB" id="A0A939KJZ6"/>
<feature type="signal peptide" evidence="2">
    <location>
        <begin position="1"/>
        <end position="33"/>
    </location>
</feature>